<keyword evidence="1 6" id="KW-0597">Phosphoprotein</keyword>
<dbReference type="GO" id="GO:0032993">
    <property type="term" value="C:protein-DNA complex"/>
    <property type="evidence" value="ECO:0007669"/>
    <property type="project" value="TreeGrafter"/>
</dbReference>
<dbReference type="InterPro" id="IPR008327">
    <property type="entry name" value="Sig_transdc_resp-reg_antiterm"/>
</dbReference>
<dbReference type="Pfam" id="PF03861">
    <property type="entry name" value="ANTAR"/>
    <property type="match status" value="1"/>
</dbReference>
<dbReference type="InterPro" id="IPR011006">
    <property type="entry name" value="CheY-like_superfamily"/>
</dbReference>
<dbReference type="GO" id="GO:0005829">
    <property type="term" value="C:cytosol"/>
    <property type="evidence" value="ECO:0007669"/>
    <property type="project" value="TreeGrafter"/>
</dbReference>
<evidence type="ECO:0000256" key="1">
    <source>
        <dbReference type="ARBA" id="ARBA00022553"/>
    </source>
</evidence>
<evidence type="ECO:0000256" key="4">
    <source>
        <dbReference type="ARBA" id="ARBA00023125"/>
    </source>
</evidence>
<evidence type="ECO:0000313" key="10">
    <source>
        <dbReference type="Proteomes" id="UP000033070"/>
    </source>
</evidence>
<dbReference type="GO" id="GO:0000156">
    <property type="term" value="F:phosphorelay response regulator activity"/>
    <property type="evidence" value="ECO:0007669"/>
    <property type="project" value="TreeGrafter"/>
</dbReference>
<dbReference type="SMART" id="SM01012">
    <property type="entry name" value="ANTAR"/>
    <property type="match status" value="1"/>
</dbReference>
<sequence>MGLRQVGHQIIQADNGEQAIRLCRHEPPELAILDVRMPGLSGIEVARILRDSTSIPFIFLSAFNDAQIVQDAIDAGALGYLVKPIKISLIVPAIEVALTRADERTKLETSNADLLEALKSNRVIDTAIGIIMERHHIARSHAFDAIRGYARTHRLKALRVAEMILNGESPL</sequence>
<name>A0A2Z6GC49_9PROT</name>
<dbReference type="SMART" id="SM00448">
    <property type="entry name" value="REC"/>
    <property type="match status" value="1"/>
</dbReference>
<organism evidence="9 10">
    <name type="scientific">Ferriphaselus amnicola</name>
    <dbReference type="NCBI Taxonomy" id="1188319"/>
    <lineage>
        <taxon>Bacteria</taxon>
        <taxon>Pseudomonadati</taxon>
        <taxon>Pseudomonadota</taxon>
        <taxon>Betaproteobacteria</taxon>
        <taxon>Nitrosomonadales</taxon>
        <taxon>Gallionellaceae</taxon>
        <taxon>Ferriphaselus</taxon>
    </lineage>
</organism>
<reference evidence="9 10" key="1">
    <citation type="submission" date="2018-06" db="EMBL/GenBank/DDBJ databases">
        <title>OYT1 Genome Sequencing.</title>
        <authorList>
            <person name="Kato S."/>
            <person name="Itoh T."/>
            <person name="Ohkuma M."/>
        </authorList>
    </citation>
    <scope>NUCLEOTIDE SEQUENCE [LARGE SCALE GENOMIC DNA]</scope>
    <source>
        <strain evidence="9 10">OYT1</strain>
    </source>
</reference>
<dbReference type="GO" id="GO:0003723">
    <property type="term" value="F:RNA binding"/>
    <property type="evidence" value="ECO:0007669"/>
    <property type="project" value="InterPro"/>
</dbReference>
<dbReference type="PANTHER" id="PTHR48111">
    <property type="entry name" value="REGULATOR OF RPOS"/>
    <property type="match status" value="1"/>
</dbReference>
<keyword evidence="3" id="KW-0805">Transcription regulation</keyword>
<gene>
    <name evidence="9" type="ORF">OYT1_ch1424</name>
</gene>
<evidence type="ECO:0000259" key="7">
    <source>
        <dbReference type="PROSITE" id="PS50110"/>
    </source>
</evidence>
<dbReference type="InterPro" id="IPR036388">
    <property type="entry name" value="WH-like_DNA-bd_sf"/>
</dbReference>
<keyword evidence="2" id="KW-0902">Two-component regulatory system</keyword>
<dbReference type="GO" id="GO:0000976">
    <property type="term" value="F:transcription cis-regulatory region binding"/>
    <property type="evidence" value="ECO:0007669"/>
    <property type="project" value="TreeGrafter"/>
</dbReference>
<dbReference type="OrthoDB" id="9801101at2"/>
<evidence type="ECO:0000256" key="6">
    <source>
        <dbReference type="PROSITE-ProRule" id="PRU00169"/>
    </source>
</evidence>
<dbReference type="Proteomes" id="UP000033070">
    <property type="component" value="Chromosome"/>
</dbReference>
<dbReference type="Gene3D" id="1.10.10.10">
    <property type="entry name" value="Winged helix-like DNA-binding domain superfamily/Winged helix DNA-binding domain"/>
    <property type="match status" value="1"/>
</dbReference>
<evidence type="ECO:0000259" key="8">
    <source>
        <dbReference type="PROSITE" id="PS50921"/>
    </source>
</evidence>
<dbReference type="PANTHER" id="PTHR48111:SF1">
    <property type="entry name" value="TWO-COMPONENT RESPONSE REGULATOR ORR33"/>
    <property type="match status" value="1"/>
</dbReference>
<accession>A0A2Z6GC49</accession>
<dbReference type="KEGG" id="fam:OYT1_ch1424"/>
<keyword evidence="5" id="KW-0804">Transcription</keyword>
<keyword evidence="4" id="KW-0238">DNA-binding</keyword>
<dbReference type="SUPFAM" id="SSF52172">
    <property type="entry name" value="CheY-like"/>
    <property type="match status" value="1"/>
</dbReference>
<dbReference type="InterPro" id="IPR001789">
    <property type="entry name" value="Sig_transdc_resp-reg_receiver"/>
</dbReference>
<evidence type="ECO:0000256" key="5">
    <source>
        <dbReference type="ARBA" id="ARBA00023163"/>
    </source>
</evidence>
<dbReference type="InterPro" id="IPR005561">
    <property type="entry name" value="ANTAR"/>
</dbReference>
<dbReference type="AlphaFoldDB" id="A0A2Z6GC49"/>
<proteinExistence type="predicted"/>
<evidence type="ECO:0000313" key="9">
    <source>
        <dbReference type="EMBL" id="BBE50980.1"/>
    </source>
</evidence>
<dbReference type="GO" id="GO:0006355">
    <property type="term" value="P:regulation of DNA-templated transcription"/>
    <property type="evidence" value="ECO:0007669"/>
    <property type="project" value="TreeGrafter"/>
</dbReference>
<dbReference type="Pfam" id="PF00072">
    <property type="entry name" value="Response_reg"/>
    <property type="match status" value="1"/>
</dbReference>
<evidence type="ECO:0000256" key="2">
    <source>
        <dbReference type="ARBA" id="ARBA00023012"/>
    </source>
</evidence>
<keyword evidence="10" id="KW-1185">Reference proteome</keyword>
<evidence type="ECO:0000256" key="3">
    <source>
        <dbReference type="ARBA" id="ARBA00023015"/>
    </source>
</evidence>
<dbReference type="Gene3D" id="3.40.50.2300">
    <property type="match status" value="1"/>
</dbReference>
<dbReference type="InterPro" id="IPR039420">
    <property type="entry name" value="WalR-like"/>
</dbReference>
<feature type="modified residue" description="4-aspartylphosphate" evidence="6">
    <location>
        <position position="34"/>
    </location>
</feature>
<feature type="domain" description="ANTAR" evidence="8">
    <location>
        <begin position="104"/>
        <end position="165"/>
    </location>
</feature>
<dbReference type="EMBL" id="AP018738">
    <property type="protein sequence ID" value="BBE50980.1"/>
    <property type="molecule type" value="Genomic_DNA"/>
</dbReference>
<dbReference type="PIRSF" id="PIRSF036382">
    <property type="entry name" value="RR_antiterm"/>
    <property type="match status" value="1"/>
</dbReference>
<feature type="domain" description="Response regulatory" evidence="7">
    <location>
        <begin position="1"/>
        <end position="98"/>
    </location>
</feature>
<dbReference type="PROSITE" id="PS50921">
    <property type="entry name" value="ANTAR"/>
    <property type="match status" value="1"/>
</dbReference>
<protein>
    <submittedName>
        <fullName evidence="9">Putative transcriptional regulatory protein pdtaR</fullName>
    </submittedName>
</protein>
<dbReference type="STRING" id="1188319.OYT1_02630"/>
<dbReference type="PROSITE" id="PS50110">
    <property type="entry name" value="RESPONSE_REGULATORY"/>
    <property type="match status" value="1"/>
</dbReference>